<comment type="caution">
    <text evidence="9">The sequence shown here is derived from an EMBL/GenBank/DDBJ whole genome shotgun (WGS) entry which is preliminary data.</text>
</comment>
<dbReference type="NCBIfam" id="TIGR00360">
    <property type="entry name" value="ComEC_N-term"/>
    <property type="match status" value="1"/>
</dbReference>
<keyword evidence="2" id="KW-1003">Cell membrane</keyword>
<keyword evidence="4 6" id="KW-1133">Transmembrane helix</keyword>
<dbReference type="InterPro" id="IPR004477">
    <property type="entry name" value="ComEC_N"/>
</dbReference>
<feature type="transmembrane region" description="Helical" evidence="6">
    <location>
        <begin position="281"/>
        <end position="298"/>
    </location>
</feature>
<evidence type="ECO:0000259" key="7">
    <source>
        <dbReference type="Pfam" id="PF03772"/>
    </source>
</evidence>
<feature type="transmembrane region" description="Helical" evidence="6">
    <location>
        <begin position="215"/>
        <end position="245"/>
    </location>
</feature>
<evidence type="ECO:0000256" key="6">
    <source>
        <dbReference type="SAM" id="Phobius"/>
    </source>
</evidence>
<feature type="transmembrane region" description="Helical" evidence="6">
    <location>
        <begin position="6"/>
        <end position="24"/>
    </location>
</feature>
<dbReference type="PANTHER" id="PTHR30619:SF7">
    <property type="entry name" value="BETA-LACTAMASE DOMAIN PROTEIN"/>
    <property type="match status" value="1"/>
</dbReference>
<proteinExistence type="predicted"/>
<dbReference type="GO" id="GO:0005886">
    <property type="term" value="C:plasma membrane"/>
    <property type="evidence" value="ECO:0007669"/>
    <property type="project" value="UniProtKB-SubCell"/>
</dbReference>
<keyword evidence="3 6" id="KW-0812">Transmembrane</keyword>
<feature type="transmembrane region" description="Helical" evidence="6">
    <location>
        <begin position="184"/>
        <end position="209"/>
    </location>
</feature>
<evidence type="ECO:0000313" key="10">
    <source>
        <dbReference type="Proteomes" id="UP000178835"/>
    </source>
</evidence>
<feature type="domain" description="ComEC/Rec2-related protein" evidence="7">
    <location>
        <begin position="160"/>
        <end position="415"/>
    </location>
</feature>
<evidence type="ECO:0000256" key="1">
    <source>
        <dbReference type="ARBA" id="ARBA00004651"/>
    </source>
</evidence>
<organism evidence="9 10">
    <name type="scientific">Candidatus Spechtbacteria bacterium RIFCSPLOWO2_01_FULL_43_12</name>
    <dbReference type="NCBI Taxonomy" id="1802162"/>
    <lineage>
        <taxon>Bacteria</taxon>
        <taxon>Candidatus Spechtiibacteriota</taxon>
    </lineage>
</organism>
<evidence type="ECO:0000256" key="3">
    <source>
        <dbReference type="ARBA" id="ARBA00022692"/>
    </source>
</evidence>
<evidence type="ECO:0000313" key="9">
    <source>
        <dbReference type="EMBL" id="OGZ60558.1"/>
    </source>
</evidence>
<feature type="transmembrane region" description="Helical" evidence="6">
    <location>
        <begin position="338"/>
        <end position="357"/>
    </location>
</feature>
<name>A0A1G2HF67_9BACT</name>
<feature type="domain" description="DUF4131" evidence="8">
    <location>
        <begin position="6"/>
        <end position="122"/>
    </location>
</feature>
<evidence type="ECO:0000256" key="2">
    <source>
        <dbReference type="ARBA" id="ARBA00022475"/>
    </source>
</evidence>
<dbReference type="PANTHER" id="PTHR30619">
    <property type="entry name" value="DNA INTERNALIZATION/COMPETENCE PROTEIN COMEC/REC2"/>
    <property type="match status" value="1"/>
</dbReference>
<dbReference type="Pfam" id="PF03772">
    <property type="entry name" value="Competence"/>
    <property type="match status" value="1"/>
</dbReference>
<evidence type="ECO:0000256" key="4">
    <source>
        <dbReference type="ARBA" id="ARBA00022989"/>
    </source>
</evidence>
<feature type="transmembrane region" description="Helical" evidence="6">
    <location>
        <begin position="257"/>
        <end position="275"/>
    </location>
</feature>
<dbReference type="Pfam" id="PF13567">
    <property type="entry name" value="DUF4131"/>
    <property type="match status" value="1"/>
</dbReference>
<dbReference type="EMBL" id="MHOH01000017">
    <property type="protein sequence ID" value="OGZ60558.1"/>
    <property type="molecule type" value="Genomic_DNA"/>
</dbReference>
<comment type="subcellular location">
    <subcellularLocation>
        <location evidence="1">Cell membrane</location>
        <topology evidence="1">Multi-pass membrane protein</topology>
    </subcellularLocation>
</comment>
<reference evidence="9 10" key="1">
    <citation type="journal article" date="2016" name="Nat. Commun.">
        <title>Thousands of microbial genomes shed light on interconnected biogeochemical processes in an aquifer system.</title>
        <authorList>
            <person name="Anantharaman K."/>
            <person name="Brown C.T."/>
            <person name="Hug L.A."/>
            <person name="Sharon I."/>
            <person name="Castelle C.J."/>
            <person name="Probst A.J."/>
            <person name="Thomas B.C."/>
            <person name="Singh A."/>
            <person name="Wilkins M.J."/>
            <person name="Karaoz U."/>
            <person name="Brodie E.L."/>
            <person name="Williams K.H."/>
            <person name="Hubbard S.S."/>
            <person name="Banfield J.F."/>
        </authorList>
    </citation>
    <scope>NUCLEOTIDE SEQUENCE [LARGE SCALE GENOMIC DNA]</scope>
</reference>
<dbReference type="AlphaFoldDB" id="A0A1G2HF67"/>
<evidence type="ECO:0000256" key="5">
    <source>
        <dbReference type="ARBA" id="ARBA00023136"/>
    </source>
</evidence>
<keyword evidence="5 6" id="KW-0472">Membrane</keyword>
<evidence type="ECO:0000259" key="8">
    <source>
        <dbReference type="Pfam" id="PF13567"/>
    </source>
</evidence>
<dbReference type="Proteomes" id="UP000178835">
    <property type="component" value="Unassembled WGS sequence"/>
</dbReference>
<gene>
    <name evidence="9" type="ORF">A2919_01610</name>
</gene>
<accession>A0A1G2HF67</accession>
<dbReference type="InterPro" id="IPR052159">
    <property type="entry name" value="Competence_DNA_uptake"/>
</dbReference>
<evidence type="ECO:0008006" key="11">
    <source>
        <dbReference type="Google" id="ProtNLM"/>
    </source>
</evidence>
<protein>
    <recommendedName>
        <fullName evidence="11">ComEC/Rec2-related protein domain-containing protein</fullName>
    </recommendedName>
</protein>
<dbReference type="InterPro" id="IPR025405">
    <property type="entry name" value="DUF4131"/>
</dbReference>
<sequence>MRKENVLAILCLAVIAGAFIFYGVSENTASDEFEISFEGKIAEYPDERPDKTILIVAPVSGEEIQPVRVRVSAINNEDYSYGERVRVTGSIKEPENFADFNWRGYLAKEGVAYEMYGPKIEKVQDADKDIFHFAFLLRDKLQKGINASLLPPHSSLYSAMLLGNKSGLSQTDKDNLARAGLSHIVAISGMHIAVIALILFFLFLSAGMWRQHASIAVLLVLAFYIIMIGAPASAIRAGIMASVLIAAQFLGRPNSSVRALLLAAAVMVLLNPYIVRYDIGFQLSFLAVLGILLFSERIEKFLRNLQRRIVELATGQKATKDRRVTSFAAEGKFKFTSVLALTLSAQIFTFPVIFYHFGNFSLASPITNLLVVPLLPAVLISGFVSAAGGMAGGLVASVLAAPAWMFSNYIWSVVNLFG</sequence>